<organism evidence="1 2">
    <name type="scientific">Methylobacterium oryzihabitans</name>
    <dbReference type="NCBI Taxonomy" id="2499852"/>
    <lineage>
        <taxon>Bacteria</taxon>
        <taxon>Pseudomonadati</taxon>
        <taxon>Pseudomonadota</taxon>
        <taxon>Alphaproteobacteria</taxon>
        <taxon>Hyphomicrobiales</taxon>
        <taxon>Methylobacteriaceae</taxon>
        <taxon>Methylobacterium</taxon>
    </lineage>
</organism>
<proteinExistence type="predicted"/>
<dbReference type="EMBL" id="SACP01000001">
    <property type="protein sequence ID" value="RVU21845.1"/>
    <property type="molecule type" value="Genomic_DNA"/>
</dbReference>
<reference evidence="1 2" key="1">
    <citation type="submission" date="2019-01" db="EMBL/GenBank/DDBJ databases">
        <authorList>
            <person name="Chen W.-M."/>
        </authorList>
    </citation>
    <scope>NUCLEOTIDE SEQUENCE [LARGE SCALE GENOMIC DNA]</scope>
    <source>
        <strain evidence="1 2">TER-1</strain>
    </source>
</reference>
<dbReference type="RefSeq" id="WP_127727088.1">
    <property type="nucleotide sequence ID" value="NZ_SACP01000001.1"/>
</dbReference>
<accession>A0A3S2VV36</accession>
<name>A0A3S2VV36_9HYPH</name>
<dbReference type="AlphaFoldDB" id="A0A3S2VV36"/>
<dbReference type="Pfam" id="PF13826">
    <property type="entry name" value="Monooxy_af470-like"/>
    <property type="match status" value="1"/>
</dbReference>
<dbReference type="InterPro" id="IPR025444">
    <property type="entry name" value="Monooxy_af470"/>
</dbReference>
<protein>
    <submittedName>
        <fullName evidence="1">DUF4188 domain-containing protein</fullName>
    </submittedName>
</protein>
<gene>
    <name evidence="1" type="ORF">EOE48_02005</name>
</gene>
<dbReference type="OrthoDB" id="7566033at2"/>
<evidence type="ECO:0000313" key="1">
    <source>
        <dbReference type="EMBL" id="RVU21845.1"/>
    </source>
</evidence>
<comment type="caution">
    <text evidence="1">The sequence shown here is derived from an EMBL/GenBank/DDBJ whole genome shotgun (WGS) entry which is preliminary data.</text>
</comment>
<keyword evidence="2" id="KW-1185">Reference proteome</keyword>
<evidence type="ECO:0000313" key="2">
    <source>
        <dbReference type="Proteomes" id="UP000286997"/>
    </source>
</evidence>
<sequence length="157" mass="18183">MQPAALRETVDLSGHPDLVVILLGLRLRRVRALRALPDLGRGLSAIRRDPPDGLLFDQRFLFGWNHIGIRQHWRDFDSLERFTREAPHGVWWKSFLKDPQGCGFWHETFSARGGFEAIYVEMPDRQGLAAFAPVRRPVGPFLSSRERLRDDADRRVR</sequence>
<dbReference type="Proteomes" id="UP000286997">
    <property type="component" value="Unassembled WGS sequence"/>
</dbReference>